<dbReference type="GO" id="GO:0035091">
    <property type="term" value="F:phosphatidylinositol binding"/>
    <property type="evidence" value="ECO:0007669"/>
    <property type="project" value="InterPro"/>
</dbReference>
<dbReference type="PROSITE" id="PS51910">
    <property type="entry name" value="GH18_2"/>
    <property type="match status" value="1"/>
</dbReference>
<dbReference type="PANTHER" id="PTHR11177:SF317">
    <property type="entry name" value="CHITINASE 12-RELATED"/>
    <property type="match status" value="1"/>
</dbReference>
<dbReference type="Gene3D" id="3.30.1520.10">
    <property type="entry name" value="Phox-like domain"/>
    <property type="match status" value="1"/>
</dbReference>
<protein>
    <submittedName>
        <fullName evidence="11">Glycoside hydrolase family 18 protein</fullName>
    </submittedName>
</protein>
<dbReference type="GO" id="GO:0000272">
    <property type="term" value="P:polysaccharide catabolic process"/>
    <property type="evidence" value="ECO:0007669"/>
    <property type="project" value="UniProtKB-KW"/>
</dbReference>
<dbReference type="AlphaFoldDB" id="A0A9P5ZCY6"/>
<dbReference type="Gene3D" id="3.20.20.80">
    <property type="entry name" value="Glycosidases"/>
    <property type="match status" value="1"/>
</dbReference>
<keyword evidence="12" id="KW-1185">Reference proteome</keyword>
<dbReference type="PROSITE" id="PS01095">
    <property type="entry name" value="GH18_1"/>
    <property type="match status" value="1"/>
</dbReference>
<dbReference type="InterPro" id="IPR001683">
    <property type="entry name" value="PX_dom"/>
</dbReference>
<dbReference type="PROSITE" id="PS50195">
    <property type="entry name" value="PX"/>
    <property type="match status" value="1"/>
</dbReference>
<evidence type="ECO:0000256" key="1">
    <source>
        <dbReference type="ARBA" id="ARBA00000822"/>
    </source>
</evidence>
<dbReference type="GO" id="GO:0006032">
    <property type="term" value="P:chitin catabolic process"/>
    <property type="evidence" value="ECO:0007669"/>
    <property type="project" value="UniProtKB-KW"/>
</dbReference>
<keyword evidence="3" id="KW-0146">Chitin degradation</keyword>
<keyword evidence="5 7" id="KW-0326">Glycosidase</keyword>
<evidence type="ECO:0000256" key="3">
    <source>
        <dbReference type="ARBA" id="ARBA00023024"/>
    </source>
</evidence>
<evidence type="ECO:0000313" key="11">
    <source>
        <dbReference type="EMBL" id="KAF9484199.1"/>
    </source>
</evidence>
<dbReference type="InterPro" id="IPR017853">
    <property type="entry name" value="GH"/>
</dbReference>
<keyword evidence="4" id="KW-0119">Carbohydrate metabolism</keyword>
<reference evidence="11" key="1">
    <citation type="submission" date="2020-11" db="EMBL/GenBank/DDBJ databases">
        <authorList>
            <consortium name="DOE Joint Genome Institute"/>
            <person name="Ahrendt S."/>
            <person name="Riley R."/>
            <person name="Andreopoulos W."/>
            <person name="Labutti K."/>
            <person name="Pangilinan J."/>
            <person name="Ruiz-Duenas F.J."/>
            <person name="Barrasa J.M."/>
            <person name="Sanchez-Garcia M."/>
            <person name="Camarero S."/>
            <person name="Miyauchi S."/>
            <person name="Serrano A."/>
            <person name="Linde D."/>
            <person name="Babiker R."/>
            <person name="Drula E."/>
            <person name="Ayuso-Fernandez I."/>
            <person name="Pacheco R."/>
            <person name="Padilla G."/>
            <person name="Ferreira P."/>
            <person name="Barriuso J."/>
            <person name="Kellner H."/>
            <person name="Castanera R."/>
            <person name="Alfaro M."/>
            <person name="Ramirez L."/>
            <person name="Pisabarro A.G."/>
            <person name="Kuo A."/>
            <person name="Tritt A."/>
            <person name="Lipzen A."/>
            <person name="He G."/>
            <person name="Yan M."/>
            <person name="Ng V."/>
            <person name="Cullen D."/>
            <person name="Martin F."/>
            <person name="Rosso M.-N."/>
            <person name="Henrissat B."/>
            <person name="Hibbett D."/>
            <person name="Martinez A.T."/>
            <person name="Grigoriev I.V."/>
        </authorList>
    </citation>
    <scope>NUCLEOTIDE SEQUENCE</scope>
    <source>
        <strain evidence="11">CIRM-BRFM 674</strain>
    </source>
</reference>
<comment type="catalytic activity">
    <reaction evidence="1">
        <text>Random endo-hydrolysis of N-acetyl-beta-D-glucosaminide (1-&gt;4)-beta-linkages in chitin and chitodextrins.</text>
        <dbReference type="EC" id="3.2.1.14"/>
    </reaction>
</comment>
<evidence type="ECO:0000256" key="2">
    <source>
        <dbReference type="ARBA" id="ARBA00022801"/>
    </source>
</evidence>
<comment type="similarity">
    <text evidence="8">Belongs to the glycosyl hydrolase 18 family.</text>
</comment>
<evidence type="ECO:0000256" key="5">
    <source>
        <dbReference type="ARBA" id="ARBA00023295"/>
    </source>
</evidence>
<dbReference type="InterPro" id="IPR011583">
    <property type="entry name" value="Chitinase_II/V-like_cat"/>
</dbReference>
<dbReference type="InterPro" id="IPR001579">
    <property type="entry name" value="Glyco_hydro_18_chit_AS"/>
</dbReference>
<comment type="caution">
    <text evidence="11">The sequence shown here is derived from an EMBL/GenBank/DDBJ whole genome shotgun (WGS) entry which is preliminary data.</text>
</comment>
<dbReference type="Gene3D" id="3.10.50.10">
    <property type="match status" value="1"/>
</dbReference>
<proteinExistence type="inferred from homology"/>
<evidence type="ECO:0000259" key="9">
    <source>
        <dbReference type="PROSITE" id="PS50195"/>
    </source>
</evidence>
<name>A0A9P5ZCY6_9AGAR</name>
<dbReference type="Pfam" id="PF00704">
    <property type="entry name" value="Glyco_hydro_18"/>
    <property type="match status" value="1"/>
</dbReference>
<dbReference type="InterPro" id="IPR001223">
    <property type="entry name" value="Glyco_hydro18_cat"/>
</dbReference>
<dbReference type="GO" id="GO:0008061">
    <property type="term" value="F:chitin binding"/>
    <property type="evidence" value="ECO:0007669"/>
    <property type="project" value="InterPro"/>
</dbReference>
<dbReference type="GO" id="GO:0005576">
    <property type="term" value="C:extracellular region"/>
    <property type="evidence" value="ECO:0007669"/>
    <property type="project" value="TreeGrafter"/>
</dbReference>
<dbReference type="OrthoDB" id="73875at2759"/>
<keyword evidence="6" id="KW-0624">Polysaccharide degradation</keyword>
<dbReference type="SMART" id="SM00636">
    <property type="entry name" value="Glyco_18"/>
    <property type="match status" value="1"/>
</dbReference>
<evidence type="ECO:0000256" key="6">
    <source>
        <dbReference type="ARBA" id="ARBA00023326"/>
    </source>
</evidence>
<sequence length="538" mass="58082">MTWAFVTIAKHTTASKPAPHVLYVVEVYLNGSFVVIERRYSEFVVLHNALGDEFNLPPKRLLATSLFPAGWVDDLLIAERKAGLAKYLSAILWSSEYQNAPALVDFLKRSTVNSAFPADLEDCFPSTLSRKKALAVARMLPSATLSASSGDTFLACAYYAAWSGGTVPPESIDYNKYDVLFFAFATPNSTSTLDWEADASAVLKRVVHSVATSGARTKVVLSIGGSEGSQWFSYASSTAITRVAFVETIVKVVAEYGLDGVNIDWEFPNMKGNGNPYMPEDAANLLSLFVMIRSALDSSKIISAAVNRSPWLGANGFPLSDVSAFAEELDFINIMNYGANLASIPASHSPLANVRGNARYAATAEAAVAHWVAAGFPESKILLGIPLFGYVFKSRKTSLSSGSNFVDGITHSSFAGAHKEILPKTVLDGNHPDNSLMPWRGMQIPFRNLVKSGALVKHFDGNYGQGDGYTLAWDDASATPYLFNIEKRALVTFDNTRSVAAKVHFVKATGLAGCCTWSLDQDDGTTLQDVVLSVLGRS</sequence>
<dbReference type="InterPro" id="IPR036871">
    <property type="entry name" value="PX_dom_sf"/>
</dbReference>
<dbReference type="EMBL" id="MU155146">
    <property type="protein sequence ID" value="KAF9484199.1"/>
    <property type="molecule type" value="Genomic_DNA"/>
</dbReference>
<evidence type="ECO:0000256" key="7">
    <source>
        <dbReference type="RuleBase" id="RU000489"/>
    </source>
</evidence>
<dbReference type="InterPro" id="IPR050314">
    <property type="entry name" value="Glycosyl_Hydrlase_18"/>
</dbReference>
<dbReference type="SUPFAM" id="SSF51445">
    <property type="entry name" value="(Trans)glycosidases"/>
    <property type="match status" value="1"/>
</dbReference>
<gene>
    <name evidence="11" type="ORF">BDN70DRAFT_989816</name>
</gene>
<organism evidence="11 12">
    <name type="scientific">Pholiota conissans</name>
    <dbReference type="NCBI Taxonomy" id="109636"/>
    <lineage>
        <taxon>Eukaryota</taxon>
        <taxon>Fungi</taxon>
        <taxon>Dikarya</taxon>
        <taxon>Basidiomycota</taxon>
        <taxon>Agaricomycotina</taxon>
        <taxon>Agaricomycetes</taxon>
        <taxon>Agaricomycetidae</taxon>
        <taxon>Agaricales</taxon>
        <taxon>Agaricineae</taxon>
        <taxon>Strophariaceae</taxon>
        <taxon>Pholiota</taxon>
    </lineage>
</organism>
<evidence type="ECO:0000256" key="8">
    <source>
        <dbReference type="RuleBase" id="RU004453"/>
    </source>
</evidence>
<evidence type="ECO:0000259" key="10">
    <source>
        <dbReference type="PROSITE" id="PS51910"/>
    </source>
</evidence>
<dbReference type="SMART" id="SM00312">
    <property type="entry name" value="PX"/>
    <property type="match status" value="1"/>
</dbReference>
<dbReference type="GO" id="GO:0008843">
    <property type="term" value="F:endochitinase activity"/>
    <property type="evidence" value="ECO:0007669"/>
    <property type="project" value="UniProtKB-EC"/>
</dbReference>
<dbReference type="Proteomes" id="UP000807469">
    <property type="component" value="Unassembled WGS sequence"/>
</dbReference>
<feature type="domain" description="GH18" evidence="10">
    <location>
        <begin position="153"/>
        <end position="538"/>
    </location>
</feature>
<evidence type="ECO:0000256" key="4">
    <source>
        <dbReference type="ARBA" id="ARBA00023277"/>
    </source>
</evidence>
<dbReference type="InterPro" id="IPR029070">
    <property type="entry name" value="Chitinase_insertion_sf"/>
</dbReference>
<dbReference type="PANTHER" id="PTHR11177">
    <property type="entry name" value="CHITINASE"/>
    <property type="match status" value="1"/>
</dbReference>
<keyword evidence="2 7" id="KW-0378">Hydrolase</keyword>
<accession>A0A9P5ZCY6</accession>
<evidence type="ECO:0000313" key="12">
    <source>
        <dbReference type="Proteomes" id="UP000807469"/>
    </source>
</evidence>
<feature type="domain" description="PX" evidence="9">
    <location>
        <begin position="1"/>
        <end position="114"/>
    </location>
</feature>
<dbReference type="SUPFAM" id="SSF64268">
    <property type="entry name" value="PX domain"/>
    <property type="match status" value="1"/>
</dbReference>
<dbReference type="Pfam" id="PF00787">
    <property type="entry name" value="PX"/>
    <property type="match status" value="1"/>
</dbReference>